<dbReference type="InterPro" id="IPR046848">
    <property type="entry name" value="E_motif"/>
</dbReference>
<dbReference type="AlphaFoldDB" id="S8CJR2"/>
<dbReference type="EMBL" id="AUSU01004529">
    <property type="protein sequence ID" value="EPS64911.1"/>
    <property type="molecule type" value="Genomic_DNA"/>
</dbReference>
<accession>S8CJR2</accession>
<sequence length="728" mass="81154">MASCPMPLAPPPAPAATATASQRYCRTKFSGVISAAVSLSQLKQVHAQILKSPSLNHHFLQLLLSSLSFPSYALSLISYLPHHYSPTFHLTNKIINHLSRSSDNRNAILFFQAMLRKDFPIDRFSFPPMIKTASKARALDEGRMFHALAAKLGYDSDPFVETALMGMYGACGLISDARFLFDAMSHKDIVAWNIMIDGYCQSQLFDDALALLEEMKSGVEPDERIFTTILSGCARFKKLDIGKSVHELISRSGTVLDSQLQTALVNMYANSGAMDLAQTLYDKMKIKNVVASTVMITGHSRHGDIGAARLVFDEMVDKDLVCWSAMISCYAESDHPQEALKIFDQMQQNGIKPDQVTMLSVISACAHLGALHRAKQIHETVVRKEFGRALPINNALIDMYAKCGSLHDASEVFIRMHHKNVISWSSMINAFAVHGDAANALKHFTLMKLENVEPNWITFVGVLYACSHAGLVVEGQKAFESMVEEYRITPKLEHYGCLVDLYGRANHIRKALQIVETMPMAPNVVIWGSLMGACWIHGEFDLGVYAAKQVLELDPSHDGAHIFLSNAYAKERWWESVGGLRGLMRQRGIVKERGCSAIEVGDRIHEFLTGDRRHERADEIYAKLYQVVEKVKQVGYSPNTGGVLIDVDEDEKEAVVIGHSEKLALCYGLIEKGEEGCIRIIKNLRICEDCHKFVKLASGVFKREIVIRDRSRFHRFGGDGSCSCGDFW</sequence>
<dbReference type="FunFam" id="1.25.40.10:FF:000348">
    <property type="entry name" value="Pentatricopeptide repeat-containing protein chloroplastic"/>
    <property type="match status" value="1"/>
</dbReference>
<dbReference type="InterPro" id="IPR002885">
    <property type="entry name" value="PPR_rpt"/>
</dbReference>
<comment type="caution">
    <text evidence="5">The sequence shown here is derived from an EMBL/GenBank/DDBJ whole genome shotgun (WGS) entry which is preliminary data.</text>
</comment>
<evidence type="ECO:0000313" key="5">
    <source>
        <dbReference type="EMBL" id="EPS64911.1"/>
    </source>
</evidence>
<dbReference type="Proteomes" id="UP000015453">
    <property type="component" value="Unassembled WGS sequence"/>
</dbReference>
<dbReference type="GO" id="GO:0008270">
    <property type="term" value="F:zinc ion binding"/>
    <property type="evidence" value="ECO:0007669"/>
    <property type="project" value="InterPro"/>
</dbReference>
<keyword evidence="6" id="KW-1185">Reference proteome</keyword>
<feature type="repeat" description="PPR" evidence="3">
    <location>
        <begin position="420"/>
        <end position="454"/>
    </location>
</feature>
<feature type="domain" description="DYW" evidence="4">
    <location>
        <begin position="635"/>
        <end position="728"/>
    </location>
</feature>
<evidence type="ECO:0000256" key="1">
    <source>
        <dbReference type="ARBA" id="ARBA00006643"/>
    </source>
</evidence>
<dbReference type="GO" id="GO:0009451">
    <property type="term" value="P:RNA modification"/>
    <property type="evidence" value="ECO:0007669"/>
    <property type="project" value="InterPro"/>
</dbReference>
<dbReference type="NCBIfam" id="TIGR00756">
    <property type="entry name" value="PPR"/>
    <property type="match status" value="3"/>
</dbReference>
<dbReference type="FunFam" id="1.25.40.10:FF:000427">
    <property type="entry name" value="Pentatricopeptide repeat-containing protein chloroplastic"/>
    <property type="match status" value="1"/>
</dbReference>
<evidence type="ECO:0000313" key="6">
    <source>
        <dbReference type="Proteomes" id="UP000015453"/>
    </source>
</evidence>
<dbReference type="Pfam" id="PF13812">
    <property type="entry name" value="PPR_3"/>
    <property type="match status" value="1"/>
</dbReference>
<dbReference type="Pfam" id="PF20431">
    <property type="entry name" value="E_motif"/>
    <property type="match status" value="1"/>
</dbReference>
<dbReference type="PANTHER" id="PTHR47926:SF347">
    <property type="entry name" value="PENTATRICOPEPTIDE REPEAT-CONTAINING PROTEIN"/>
    <property type="match status" value="1"/>
</dbReference>
<evidence type="ECO:0000256" key="3">
    <source>
        <dbReference type="PROSITE-ProRule" id="PRU00708"/>
    </source>
</evidence>
<dbReference type="Pfam" id="PF14432">
    <property type="entry name" value="DYW_deaminase"/>
    <property type="match status" value="1"/>
</dbReference>
<comment type="similarity">
    <text evidence="1">Belongs to the PPR family. PCMP-H subfamily.</text>
</comment>
<dbReference type="InterPro" id="IPR046960">
    <property type="entry name" value="PPR_At4g14850-like_plant"/>
</dbReference>
<dbReference type="OrthoDB" id="185373at2759"/>
<proteinExistence type="inferred from homology"/>
<keyword evidence="2" id="KW-0677">Repeat</keyword>
<organism evidence="5 6">
    <name type="scientific">Genlisea aurea</name>
    <dbReference type="NCBI Taxonomy" id="192259"/>
    <lineage>
        <taxon>Eukaryota</taxon>
        <taxon>Viridiplantae</taxon>
        <taxon>Streptophyta</taxon>
        <taxon>Embryophyta</taxon>
        <taxon>Tracheophyta</taxon>
        <taxon>Spermatophyta</taxon>
        <taxon>Magnoliopsida</taxon>
        <taxon>eudicotyledons</taxon>
        <taxon>Gunneridae</taxon>
        <taxon>Pentapetalae</taxon>
        <taxon>asterids</taxon>
        <taxon>lamiids</taxon>
        <taxon>Lamiales</taxon>
        <taxon>Lentibulariaceae</taxon>
        <taxon>Genlisea</taxon>
    </lineage>
</organism>
<dbReference type="Gene3D" id="1.25.40.10">
    <property type="entry name" value="Tetratricopeptide repeat domain"/>
    <property type="match status" value="3"/>
</dbReference>
<protein>
    <recommendedName>
        <fullName evidence="4">DYW domain-containing protein</fullName>
    </recommendedName>
</protein>
<dbReference type="PANTHER" id="PTHR47926">
    <property type="entry name" value="PENTATRICOPEPTIDE REPEAT-CONTAINING PROTEIN"/>
    <property type="match status" value="1"/>
</dbReference>
<dbReference type="Pfam" id="PF13041">
    <property type="entry name" value="PPR_2"/>
    <property type="match status" value="2"/>
</dbReference>
<dbReference type="GO" id="GO:0003723">
    <property type="term" value="F:RNA binding"/>
    <property type="evidence" value="ECO:0007669"/>
    <property type="project" value="InterPro"/>
</dbReference>
<dbReference type="Pfam" id="PF01535">
    <property type="entry name" value="PPR"/>
    <property type="match status" value="2"/>
</dbReference>
<gene>
    <name evidence="5" type="ORF">M569_09864</name>
</gene>
<dbReference type="InterPro" id="IPR011990">
    <property type="entry name" value="TPR-like_helical_dom_sf"/>
</dbReference>
<feature type="repeat" description="PPR" evidence="3">
    <location>
        <begin position="188"/>
        <end position="218"/>
    </location>
</feature>
<dbReference type="FunFam" id="1.25.40.10:FF:000184">
    <property type="entry name" value="Pentatricopeptide repeat-containing protein, chloroplastic"/>
    <property type="match status" value="1"/>
</dbReference>
<evidence type="ECO:0000259" key="4">
    <source>
        <dbReference type="Pfam" id="PF14432"/>
    </source>
</evidence>
<dbReference type="PROSITE" id="PS51375">
    <property type="entry name" value="PPR"/>
    <property type="match status" value="3"/>
</dbReference>
<name>S8CJR2_9LAMI</name>
<feature type="repeat" description="PPR" evidence="3">
    <location>
        <begin position="319"/>
        <end position="353"/>
    </location>
</feature>
<dbReference type="SUPFAM" id="SSF48452">
    <property type="entry name" value="TPR-like"/>
    <property type="match status" value="1"/>
</dbReference>
<dbReference type="InterPro" id="IPR032867">
    <property type="entry name" value="DYW_dom"/>
</dbReference>
<evidence type="ECO:0000256" key="2">
    <source>
        <dbReference type="ARBA" id="ARBA00022737"/>
    </source>
</evidence>
<reference evidence="5 6" key="1">
    <citation type="journal article" date="2013" name="BMC Genomics">
        <title>The miniature genome of a carnivorous plant Genlisea aurea contains a low number of genes and short non-coding sequences.</title>
        <authorList>
            <person name="Leushkin E.V."/>
            <person name="Sutormin R.A."/>
            <person name="Nabieva E.R."/>
            <person name="Penin A.A."/>
            <person name="Kondrashov A.S."/>
            <person name="Logacheva M.D."/>
        </authorList>
    </citation>
    <scope>NUCLEOTIDE SEQUENCE [LARGE SCALE GENOMIC DNA]</scope>
</reference>